<dbReference type="EnsemblPlants" id="KRH76166">
    <property type="protein sequence ID" value="KRH76166"/>
    <property type="gene ID" value="GLYMA_01G136200"/>
</dbReference>
<evidence type="ECO:0000313" key="2">
    <source>
        <dbReference type="EnsemblPlants" id="KRH76166"/>
    </source>
</evidence>
<evidence type="ECO:0000313" key="3">
    <source>
        <dbReference type="Proteomes" id="UP000008827"/>
    </source>
</evidence>
<organism evidence="1">
    <name type="scientific">Glycine max</name>
    <name type="common">Soybean</name>
    <name type="synonym">Glycine hispida</name>
    <dbReference type="NCBI Taxonomy" id="3847"/>
    <lineage>
        <taxon>Eukaryota</taxon>
        <taxon>Viridiplantae</taxon>
        <taxon>Streptophyta</taxon>
        <taxon>Embryophyta</taxon>
        <taxon>Tracheophyta</taxon>
        <taxon>Spermatophyta</taxon>
        <taxon>Magnoliopsida</taxon>
        <taxon>eudicotyledons</taxon>
        <taxon>Gunneridae</taxon>
        <taxon>Pentapetalae</taxon>
        <taxon>rosids</taxon>
        <taxon>fabids</taxon>
        <taxon>Fabales</taxon>
        <taxon>Fabaceae</taxon>
        <taxon>Papilionoideae</taxon>
        <taxon>50 kb inversion clade</taxon>
        <taxon>NPAAA clade</taxon>
        <taxon>indigoferoid/millettioid clade</taxon>
        <taxon>Phaseoleae</taxon>
        <taxon>Glycine</taxon>
        <taxon>Glycine subgen. Soja</taxon>
    </lineage>
</organism>
<evidence type="ECO:0000313" key="1">
    <source>
        <dbReference type="EMBL" id="KRH76166.1"/>
    </source>
</evidence>
<reference evidence="1" key="3">
    <citation type="submission" date="2018-07" db="EMBL/GenBank/DDBJ databases">
        <title>WGS assembly of Glycine max.</title>
        <authorList>
            <person name="Schmutz J."/>
            <person name="Cannon S."/>
            <person name="Schlueter J."/>
            <person name="Ma J."/>
            <person name="Mitros T."/>
            <person name="Nelson W."/>
            <person name="Hyten D."/>
            <person name="Song Q."/>
            <person name="Thelen J."/>
            <person name="Cheng J."/>
            <person name="Xu D."/>
            <person name="Hellsten U."/>
            <person name="May G."/>
            <person name="Yu Y."/>
            <person name="Sakurai T."/>
            <person name="Umezawa T."/>
            <person name="Bhattacharyya M."/>
            <person name="Sandhu D."/>
            <person name="Valliyodan B."/>
            <person name="Lindquist E."/>
            <person name="Peto M."/>
            <person name="Grant D."/>
            <person name="Shu S."/>
            <person name="Goodstein D."/>
            <person name="Barry K."/>
            <person name="Futrell-Griggs M."/>
            <person name="Abernathy B."/>
            <person name="Du J."/>
            <person name="Tian Z."/>
            <person name="Zhu L."/>
            <person name="Gill N."/>
            <person name="Joshi T."/>
            <person name="Libault M."/>
            <person name="Sethuraman A."/>
            <person name="Zhang X."/>
            <person name="Shinozaki K."/>
            <person name="Nguyen H."/>
            <person name="Wing R."/>
            <person name="Cregan P."/>
            <person name="Specht J."/>
            <person name="Grimwood J."/>
            <person name="Rokhsar D."/>
            <person name="Stacey G."/>
            <person name="Shoemaker R."/>
            <person name="Jackson S."/>
        </authorList>
    </citation>
    <scope>NUCLEOTIDE SEQUENCE</scope>
    <source>
        <tissue evidence="1">Callus</tissue>
    </source>
</reference>
<reference evidence="2" key="2">
    <citation type="submission" date="2018-02" db="UniProtKB">
        <authorList>
            <consortium name="EnsemblPlants"/>
        </authorList>
    </citation>
    <scope>IDENTIFICATION</scope>
    <source>
        <strain evidence="2">Williams 82</strain>
    </source>
</reference>
<accession>A0A0R0LAL1</accession>
<dbReference type="EMBL" id="CM000834">
    <property type="protein sequence ID" value="KRH76166.1"/>
    <property type="molecule type" value="Genomic_DNA"/>
</dbReference>
<sequence>MMGLAMIILVVMNGERAEGLVMLMRSLMARLHTDLLGDIIMGFLVVMNKWI</sequence>
<dbReference type="AlphaFoldDB" id="A0A0R0LAL1"/>
<gene>
    <name evidence="1" type="ORF">GLYMA_01G136200</name>
</gene>
<keyword evidence="3" id="KW-1185">Reference proteome</keyword>
<proteinExistence type="predicted"/>
<reference evidence="1 2" key="1">
    <citation type="journal article" date="2010" name="Nature">
        <title>Genome sequence of the palaeopolyploid soybean.</title>
        <authorList>
            <person name="Schmutz J."/>
            <person name="Cannon S.B."/>
            <person name="Schlueter J."/>
            <person name="Ma J."/>
            <person name="Mitros T."/>
            <person name="Nelson W."/>
            <person name="Hyten D.L."/>
            <person name="Song Q."/>
            <person name="Thelen J.J."/>
            <person name="Cheng J."/>
            <person name="Xu D."/>
            <person name="Hellsten U."/>
            <person name="May G.D."/>
            <person name="Yu Y."/>
            <person name="Sakurai T."/>
            <person name="Umezawa T."/>
            <person name="Bhattacharyya M.K."/>
            <person name="Sandhu D."/>
            <person name="Valliyodan B."/>
            <person name="Lindquist E."/>
            <person name="Peto M."/>
            <person name="Grant D."/>
            <person name="Shu S."/>
            <person name="Goodstein D."/>
            <person name="Barry K."/>
            <person name="Futrell-Griggs M."/>
            <person name="Abernathy B."/>
            <person name="Du J."/>
            <person name="Tian Z."/>
            <person name="Zhu L."/>
            <person name="Gill N."/>
            <person name="Joshi T."/>
            <person name="Libault M."/>
            <person name="Sethuraman A."/>
            <person name="Zhang X.-C."/>
            <person name="Shinozaki K."/>
            <person name="Nguyen H.T."/>
            <person name="Wing R.A."/>
            <person name="Cregan P."/>
            <person name="Specht J."/>
            <person name="Grimwood J."/>
            <person name="Rokhsar D."/>
            <person name="Stacey G."/>
            <person name="Shoemaker R.C."/>
            <person name="Jackson S.A."/>
        </authorList>
    </citation>
    <scope>NUCLEOTIDE SEQUENCE [LARGE SCALE GENOMIC DNA]</scope>
    <source>
        <strain evidence="2">cv. Williams 82</strain>
        <tissue evidence="1">Callus</tissue>
    </source>
</reference>
<protein>
    <submittedName>
        <fullName evidence="1 2">Uncharacterized protein</fullName>
    </submittedName>
</protein>
<dbReference type="Gramene" id="KRH76166">
    <property type="protein sequence ID" value="KRH76166"/>
    <property type="gene ID" value="GLYMA_01G136200"/>
</dbReference>
<dbReference type="Proteomes" id="UP000008827">
    <property type="component" value="Chromosome 1"/>
</dbReference>
<name>A0A0R0LAL1_SOYBN</name>
<dbReference type="InParanoid" id="A0A0R0LAL1"/>